<comment type="caution">
    <text evidence="12">The sequence shown here is derived from an EMBL/GenBank/DDBJ whole genome shotgun (WGS) entry which is preliminary data.</text>
</comment>
<keyword evidence="2 10" id="KW-0813">Transport</keyword>
<keyword evidence="13" id="KW-1185">Reference proteome</keyword>
<evidence type="ECO:0000313" key="13">
    <source>
        <dbReference type="Proteomes" id="UP001551675"/>
    </source>
</evidence>
<accession>A0ABV3GSK7</accession>
<evidence type="ECO:0000256" key="3">
    <source>
        <dbReference type="ARBA" id="ARBA00022475"/>
    </source>
</evidence>
<keyword evidence="1 10" id="KW-0171">Cobalt transport</keyword>
<dbReference type="EMBL" id="JBFALK010000033">
    <property type="protein sequence ID" value="MEV0974620.1"/>
    <property type="molecule type" value="Genomic_DNA"/>
</dbReference>
<evidence type="ECO:0000256" key="11">
    <source>
        <dbReference type="SAM" id="MobiDB-lite"/>
    </source>
</evidence>
<reference evidence="12 13" key="1">
    <citation type="submission" date="2024-06" db="EMBL/GenBank/DDBJ databases">
        <title>The Natural Products Discovery Center: Release of the First 8490 Sequenced Strains for Exploring Actinobacteria Biosynthetic Diversity.</title>
        <authorList>
            <person name="Kalkreuter E."/>
            <person name="Kautsar S.A."/>
            <person name="Yang D."/>
            <person name="Bader C.D."/>
            <person name="Teijaro C.N."/>
            <person name="Fluegel L."/>
            <person name="Davis C.M."/>
            <person name="Simpson J.R."/>
            <person name="Lauterbach L."/>
            <person name="Steele A.D."/>
            <person name="Gui C."/>
            <person name="Meng S."/>
            <person name="Li G."/>
            <person name="Viehrig K."/>
            <person name="Ye F."/>
            <person name="Su P."/>
            <person name="Kiefer A.F."/>
            <person name="Nichols A."/>
            <person name="Cepeda A.J."/>
            <person name="Yan W."/>
            <person name="Fan B."/>
            <person name="Jiang Y."/>
            <person name="Adhikari A."/>
            <person name="Zheng C.-J."/>
            <person name="Schuster L."/>
            <person name="Cowan T.M."/>
            <person name="Smanski M.J."/>
            <person name="Chevrette M.G."/>
            <person name="De Carvalho L.P.S."/>
            <person name="Shen B."/>
        </authorList>
    </citation>
    <scope>NUCLEOTIDE SEQUENCE [LARGE SCALE GENOMIC DNA]</scope>
    <source>
        <strain evidence="12 13">NPDC050100</strain>
    </source>
</reference>
<dbReference type="PANTHER" id="PTHR38662">
    <property type="entry name" value="COBALT TRANSPORT PROTEIN CBIN"/>
    <property type="match status" value="1"/>
</dbReference>
<keyword evidence="4 10" id="KW-0169">Cobalamin biosynthesis</keyword>
<keyword evidence="3 10" id="KW-1003">Cell membrane</keyword>
<feature type="compositionally biased region" description="Low complexity" evidence="11">
    <location>
        <begin position="117"/>
        <end position="133"/>
    </location>
</feature>
<feature type="region of interest" description="Disordered" evidence="11">
    <location>
        <begin position="99"/>
        <end position="133"/>
    </location>
</feature>
<keyword evidence="7 10" id="KW-0406">Ion transport</keyword>
<evidence type="ECO:0000256" key="4">
    <source>
        <dbReference type="ARBA" id="ARBA00022573"/>
    </source>
</evidence>
<keyword evidence="5 10" id="KW-0812">Transmembrane</keyword>
<comment type="subcellular location">
    <subcellularLocation>
        <location evidence="10">Cell membrane</location>
        <topology evidence="10">Multi-pass membrane protein</topology>
    </subcellularLocation>
</comment>
<name>A0ABV3GSK7_MICGL</name>
<dbReference type="Pfam" id="PF02553">
    <property type="entry name" value="CbiN"/>
    <property type="match status" value="1"/>
</dbReference>
<dbReference type="NCBIfam" id="TIGR01165">
    <property type="entry name" value="cbiN"/>
    <property type="match status" value="1"/>
</dbReference>
<evidence type="ECO:0000313" key="12">
    <source>
        <dbReference type="EMBL" id="MEV0974620.1"/>
    </source>
</evidence>
<organism evidence="12 13">
    <name type="scientific">Microtetraspora glauca</name>
    <dbReference type="NCBI Taxonomy" id="1996"/>
    <lineage>
        <taxon>Bacteria</taxon>
        <taxon>Bacillati</taxon>
        <taxon>Actinomycetota</taxon>
        <taxon>Actinomycetes</taxon>
        <taxon>Streptosporangiales</taxon>
        <taxon>Streptosporangiaceae</taxon>
        <taxon>Microtetraspora</taxon>
    </lineage>
</organism>
<evidence type="ECO:0000256" key="6">
    <source>
        <dbReference type="ARBA" id="ARBA00022989"/>
    </source>
</evidence>
<evidence type="ECO:0000256" key="9">
    <source>
        <dbReference type="ARBA" id="ARBA00023285"/>
    </source>
</evidence>
<comment type="similarity">
    <text evidence="10">Belongs to the CbiN family.</text>
</comment>
<comment type="function">
    <text evidence="10">Part of the energy-coupling factor (ECF) transporter complex CbiMNOQ involved in cobalt import.</text>
</comment>
<keyword evidence="6 10" id="KW-1133">Transmembrane helix</keyword>
<proteinExistence type="inferred from homology"/>
<evidence type="ECO:0000256" key="1">
    <source>
        <dbReference type="ARBA" id="ARBA00022426"/>
    </source>
</evidence>
<keyword evidence="8 10" id="KW-0472">Membrane</keyword>
<comment type="caution">
    <text evidence="10">Lacks conserved residue(s) required for the propagation of feature annotation.</text>
</comment>
<dbReference type="RefSeq" id="WP_358141457.1">
    <property type="nucleotide sequence ID" value="NZ_JBFALK010000033.1"/>
</dbReference>
<dbReference type="Proteomes" id="UP001551675">
    <property type="component" value="Unassembled WGS sequence"/>
</dbReference>
<comment type="subunit">
    <text evidence="10">Forms an energy-coupling factor (ECF) transporter complex composed of an ATP-binding protein (A component, CbiO), a transmembrane protein (T component, CbiQ) and 2 possible substrate-capture proteins (S components, CbiM and CbiN) of unknown stoichimetry.</text>
</comment>
<feature type="transmembrane region" description="Helical" evidence="10">
    <location>
        <begin position="70"/>
        <end position="89"/>
    </location>
</feature>
<comment type="pathway">
    <text evidence="10">Cofactor biosynthesis; adenosylcobalamin biosynthesis.</text>
</comment>
<dbReference type="PANTHER" id="PTHR38662:SF1">
    <property type="entry name" value="COBALT TRANSPORT PROTEIN CBIN"/>
    <property type="match status" value="1"/>
</dbReference>
<gene>
    <name evidence="10" type="primary">cbiN</name>
    <name evidence="12" type="ORF">AB0I59_39025</name>
</gene>
<sequence length="133" mass="13434">MKRNVLINLLLLAAVAALAVLPLAIGSGEGKEEPFTGADTQAETAITELAPDYEPWFSSLYEPPSGEIESALFALQAAIGAGFLGYYFGVARTRNKLRPASAGHTAPGRTAAGHAVPGSAAGLDAAGPGAPTS</sequence>
<dbReference type="HAMAP" id="MF_00330">
    <property type="entry name" value="CbiN"/>
    <property type="match status" value="1"/>
</dbReference>
<dbReference type="NCBIfam" id="NF002780">
    <property type="entry name" value="PRK02898.1"/>
    <property type="match status" value="1"/>
</dbReference>
<keyword evidence="9 10" id="KW-0170">Cobalt</keyword>
<dbReference type="InterPro" id="IPR003705">
    <property type="entry name" value="CbiN"/>
</dbReference>
<evidence type="ECO:0000256" key="8">
    <source>
        <dbReference type="ARBA" id="ARBA00023136"/>
    </source>
</evidence>
<evidence type="ECO:0000256" key="10">
    <source>
        <dbReference type="HAMAP-Rule" id="MF_00330"/>
    </source>
</evidence>
<protein>
    <recommendedName>
        <fullName evidence="10">Cobalt transport protein CbiN</fullName>
    </recommendedName>
    <alternativeName>
        <fullName evidence="10">Energy-coupling factor transporter probable substrate-capture protein CbiN</fullName>
        <shortName evidence="10">ECF transporter S component CbiN</shortName>
    </alternativeName>
</protein>
<evidence type="ECO:0000256" key="5">
    <source>
        <dbReference type="ARBA" id="ARBA00022692"/>
    </source>
</evidence>
<evidence type="ECO:0000256" key="7">
    <source>
        <dbReference type="ARBA" id="ARBA00023065"/>
    </source>
</evidence>
<evidence type="ECO:0000256" key="2">
    <source>
        <dbReference type="ARBA" id="ARBA00022448"/>
    </source>
</evidence>